<name>A0A319FLK9_ASPSB</name>
<sequence>MDGYGSPPDTRNEQAEEGYGLSYGDPIANPKCLDNLKISHAALYIERDLRICRALQNLDVLKKEASRFEDTLARVPVDSPGRCHLLYMTGMVLIALHEQTMDRQDIEMAVTYTQLALFMKPNEPILRAGFAKAVIYRHQSTGLDRDVDLGIGELEKVIDSYKWTGTQRVENLSLLVMGYTARDRCEGDLQKAWSLISELVGDYLNEESIDDDNDATVSMTERGLAILPKNHPVWKEGLALLAYRLSHRYEQTGETEDLETAISVLEKVLSKLSPMNNVGCRIVRRLLG</sequence>
<dbReference type="AlphaFoldDB" id="A0A319FLK9"/>
<accession>A0A319FLK9</accession>
<dbReference type="VEuPathDB" id="FungiDB:BO78DRAFT_394763"/>
<dbReference type="STRING" id="1448318.A0A319FLK9"/>
<dbReference type="EMBL" id="KZ826326">
    <property type="protein sequence ID" value="PYI09543.1"/>
    <property type="molecule type" value="Genomic_DNA"/>
</dbReference>
<dbReference type="OrthoDB" id="9991317at2759"/>
<organism evidence="1 2">
    <name type="scientific">Aspergillus sclerotiicarbonarius (strain CBS 121057 / IBT 28362)</name>
    <dbReference type="NCBI Taxonomy" id="1448318"/>
    <lineage>
        <taxon>Eukaryota</taxon>
        <taxon>Fungi</taxon>
        <taxon>Dikarya</taxon>
        <taxon>Ascomycota</taxon>
        <taxon>Pezizomycotina</taxon>
        <taxon>Eurotiomycetes</taxon>
        <taxon>Eurotiomycetidae</taxon>
        <taxon>Eurotiales</taxon>
        <taxon>Aspergillaceae</taxon>
        <taxon>Aspergillus</taxon>
        <taxon>Aspergillus subgen. Circumdati</taxon>
    </lineage>
</organism>
<gene>
    <name evidence="1" type="ORF">BO78DRAFT_394763</name>
</gene>
<keyword evidence="2" id="KW-1185">Reference proteome</keyword>
<protein>
    <recommendedName>
        <fullName evidence="3">TPR-like protein</fullName>
    </recommendedName>
</protein>
<reference evidence="1 2" key="1">
    <citation type="submission" date="2018-02" db="EMBL/GenBank/DDBJ databases">
        <title>The genomes of Aspergillus section Nigri reveals drivers in fungal speciation.</title>
        <authorList>
            <consortium name="DOE Joint Genome Institute"/>
            <person name="Vesth T.C."/>
            <person name="Nybo J."/>
            <person name="Theobald S."/>
            <person name="Brandl J."/>
            <person name="Frisvad J.C."/>
            <person name="Nielsen K.F."/>
            <person name="Lyhne E.K."/>
            <person name="Kogle M.E."/>
            <person name="Kuo A."/>
            <person name="Riley R."/>
            <person name="Clum A."/>
            <person name="Nolan M."/>
            <person name="Lipzen A."/>
            <person name="Salamov A."/>
            <person name="Henrissat B."/>
            <person name="Wiebenga A."/>
            <person name="De vries R.P."/>
            <person name="Grigoriev I.V."/>
            <person name="Mortensen U.H."/>
            <person name="Andersen M.R."/>
            <person name="Baker S.E."/>
        </authorList>
    </citation>
    <scope>NUCLEOTIDE SEQUENCE [LARGE SCALE GENOMIC DNA]</scope>
    <source>
        <strain evidence="1 2">CBS 121057</strain>
    </source>
</reference>
<evidence type="ECO:0000313" key="1">
    <source>
        <dbReference type="EMBL" id="PYI09543.1"/>
    </source>
</evidence>
<evidence type="ECO:0000313" key="2">
    <source>
        <dbReference type="Proteomes" id="UP000248423"/>
    </source>
</evidence>
<evidence type="ECO:0008006" key="3">
    <source>
        <dbReference type="Google" id="ProtNLM"/>
    </source>
</evidence>
<dbReference type="Proteomes" id="UP000248423">
    <property type="component" value="Unassembled WGS sequence"/>
</dbReference>
<proteinExistence type="predicted"/>